<dbReference type="AlphaFoldDB" id="A0A0C2WRP7"/>
<sequence>MASSTQPDINRKKLQALSQDKTLRIKASYICATERYAKENGALGDWSATYYLEPSRRYMGSGSGNTKDAAMENAAKQAHAKLSTWITNGTLDQARDPAFQGDL</sequence>
<proteinExistence type="predicted"/>
<evidence type="ECO:0000313" key="2">
    <source>
        <dbReference type="Proteomes" id="UP000054097"/>
    </source>
</evidence>
<dbReference type="Proteomes" id="UP000054097">
    <property type="component" value="Unassembled WGS sequence"/>
</dbReference>
<protein>
    <recommendedName>
        <fullName evidence="3">DRBM domain-containing protein</fullName>
    </recommendedName>
</protein>
<accession>A0A0C2WRP7</accession>
<reference evidence="1 2" key="1">
    <citation type="submission" date="2014-04" db="EMBL/GenBank/DDBJ databases">
        <authorList>
            <consortium name="DOE Joint Genome Institute"/>
            <person name="Kuo A."/>
            <person name="Zuccaro A."/>
            <person name="Kohler A."/>
            <person name="Nagy L.G."/>
            <person name="Floudas D."/>
            <person name="Copeland A."/>
            <person name="Barry K.W."/>
            <person name="Cichocki N."/>
            <person name="Veneault-Fourrey C."/>
            <person name="LaButti K."/>
            <person name="Lindquist E.A."/>
            <person name="Lipzen A."/>
            <person name="Lundell T."/>
            <person name="Morin E."/>
            <person name="Murat C."/>
            <person name="Sun H."/>
            <person name="Tunlid A."/>
            <person name="Henrissat B."/>
            <person name="Grigoriev I.V."/>
            <person name="Hibbett D.S."/>
            <person name="Martin F."/>
            <person name="Nordberg H.P."/>
            <person name="Cantor M.N."/>
            <person name="Hua S.X."/>
        </authorList>
    </citation>
    <scope>NUCLEOTIDE SEQUENCE [LARGE SCALE GENOMIC DNA]</scope>
    <source>
        <strain evidence="1 2">MAFF 305830</strain>
    </source>
</reference>
<evidence type="ECO:0008006" key="3">
    <source>
        <dbReference type="Google" id="ProtNLM"/>
    </source>
</evidence>
<organism evidence="1 2">
    <name type="scientific">Serendipita vermifera MAFF 305830</name>
    <dbReference type="NCBI Taxonomy" id="933852"/>
    <lineage>
        <taxon>Eukaryota</taxon>
        <taxon>Fungi</taxon>
        <taxon>Dikarya</taxon>
        <taxon>Basidiomycota</taxon>
        <taxon>Agaricomycotina</taxon>
        <taxon>Agaricomycetes</taxon>
        <taxon>Sebacinales</taxon>
        <taxon>Serendipitaceae</taxon>
        <taxon>Serendipita</taxon>
    </lineage>
</organism>
<dbReference type="HOGENOM" id="CLU_2265375_0_0_1"/>
<keyword evidence="2" id="KW-1185">Reference proteome</keyword>
<dbReference type="EMBL" id="KN824457">
    <property type="protein sequence ID" value="KIM20247.1"/>
    <property type="molecule type" value="Genomic_DNA"/>
</dbReference>
<name>A0A0C2WRP7_SERVB</name>
<reference evidence="2" key="2">
    <citation type="submission" date="2015-01" db="EMBL/GenBank/DDBJ databases">
        <title>Evolutionary Origins and Diversification of the Mycorrhizal Mutualists.</title>
        <authorList>
            <consortium name="DOE Joint Genome Institute"/>
            <consortium name="Mycorrhizal Genomics Consortium"/>
            <person name="Kohler A."/>
            <person name="Kuo A."/>
            <person name="Nagy L.G."/>
            <person name="Floudas D."/>
            <person name="Copeland A."/>
            <person name="Barry K.W."/>
            <person name="Cichocki N."/>
            <person name="Veneault-Fourrey C."/>
            <person name="LaButti K."/>
            <person name="Lindquist E.A."/>
            <person name="Lipzen A."/>
            <person name="Lundell T."/>
            <person name="Morin E."/>
            <person name="Murat C."/>
            <person name="Riley R."/>
            <person name="Ohm R."/>
            <person name="Sun H."/>
            <person name="Tunlid A."/>
            <person name="Henrissat B."/>
            <person name="Grigoriev I.V."/>
            <person name="Hibbett D.S."/>
            <person name="Martin F."/>
        </authorList>
    </citation>
    <scope>NUCLEOTIDE SEQUENCE [LARGE SCALE GENOMIC DNA]</scope>
    <source>
        <strain evidence="2">MAFF 305830</strain>
    </source>
</reference>
<gene>
    <name evidence="1" type="ORF">M408DRAFT_30530</name>
</gene>
<evidence type="ECO:0000313" key="1">
    <source>
        <dbReference type="EMBL" id="KIM20247.1"/>
    </source>
</evidence>